<evidence type="ECO:0000256" key="1">
    <source>
        <dbReference type="SAM" id="MobiDB-lite"/>
    </source>
</evidence>
<evidence type="ECO:0000256" key="2">
    <source>
        <dbReference type="SAM" id="Phobius"/>
    </source>
</evidence>
<feature type="transmembrane region" description="Helical" evidence="2">
    <location>
        <begin position="7"/>
        <end position="29"/>
    </location>
</feature>
<dbReference type="EMBL" id="DQAY01000134">
    <property type="protein sequence ID" value="HCO25709.1"/>
    <property type="molecule type" value="Genomic_DNA"/>
</dbReference>
<feature type="compositionally biased region" description="Acidic residues" evidence="1">
    <location>
        <begin position="139"/>
        <end position="160"/>
    </location>
</feature>
<feature type="compositionally biased region" description="Acidic residues" evidence="1">
    <location>
        <begin position="121"/>
        <end position="131"/>
    </location>
</feature>
<feature type="region of interest" description="Disordered" evidence="1">
    <location>
        <begin position="64"/>
        <end position="160"/>
    </location>
</feature>
<evidence type="ECO:0000313" key="3">
    <source>
        <dbReference type="EMBL" id="HCO25709.1"/>
    </source>
</evidence>
<feature type="compositionally biased region" description="Acidic residues" evidence="1">
    <location>
        <begin position="99"/>
        <end position="114"/>
    </location>
</feature>
<dbReference type="RefSeq" id="WP_154900169.1">
    <property type="nucleotide sequence ID" value="NZ_CAXBMG010000047.1"/>
</dbReference>
<keyword evidence="2" id="KW-1133">Transmembrane helix</keyword>
<dbReference type="Proteomes" id="UP000263642">
    <property type="component" value="Unassembled WGS sequence"/>
</dbReference>
<gene>
    <name evidence="3" type="ORF">DIT97_22800</name>
</gene>
<keyword evidence="2" id="KW-0812">Transmembrane</keyword>
<dbReference type="AlphaFoldDB" id="A0A3D3RA92"/>
<organism evidence="3 4">
    <name type="scientific">Gimesia maris</name>
    <dbReference type="NCBI Taxonomy" id="122"/>
    <lineage>
        <taxon>Bacteria</taxon>
        <taxon>Pseudomonadati</taxon>
        <taxon>Planctomycetota</taxon>
        <taxon>Planctomycetia</taxon>
        <taxon>Planctomycetales</taxon>
        <taxon>Planctomycetaceae</taxon>
        <taxon>Gimesia</taxon>
    </lineage>
</organism>
<name>A0A3D3RA92_9PLAN</name>
<protein>
    <submittedName>
        <fullName evidence="3">Uncharacterized protein</fullName>
    </submittedName>
</protein>
<evidence type="ECO:0000313" key="4">
    <source>
        <dbReference type="Proteomes" id="UP000263642"/>
    </source>
</evidence>
<comment type="caution">
    <text evidence="3">The sequence shown here is derived from an EMBL/GenBank/DDBJ whole genome shotgun (WGS) entry which is preliminary data.</text>
</comment>
<proteinExistence type="predicted"/>
<accession>A0A3D3RA92</accession>
<reference evidence="3 4" key="1">
    <citation type="journal article" date="2018" name="Nat. Biotechnol.">
        <title>A standardized bacterial taxonomy based on genome phylogeny substantially revises the tree of life.</title>
        <authorList>
            <person name="Parks D.H."/>
            <person name="Chuvochina M."/>
            <person name="Waite D.W."/>
            <person name="Rinke C."/>
            <person name="Skarshewski A."/>
            <person name="Chaumeil P.A."/>
            <person name="Hugenholtz P."/>
        </authorList>
    </citation>
    <scope>NUCLEOTIDE SEQUENCE [LARGE SCALE GENOMIC DNA]</scope>
    <source>
        <strain evidence="3">UBA9375</strain>
    </source>
</reference>
<feature type="compositionally biased region" description="Acidic residues" evidence="1">
    <location>
        <begin position="77"/>
        <end position="90"/>
    </location>
</feature>
<feature type="transmembrane region" description="Helical" evidence="2">
    <location>
        <begin position="41"/>
        <end position="64"/>
    </location>
</feature>
<keyword evidence="2" id="KW-0472">Membrane</keyword>
<accession>A0A517XET2</accession>
<sequence>MSKLQLPLISLVAAIPGGFLAYLLVMAFLNHAESMPTMLLAVAGTTLLMSGVLVLMPLGALIFGPKGGAKKKGKDLEEAESFDEDDEELVSDSAAELSGEFEEDDFDEADDDMFESAGDLEVGDDFDEFDGAEASGELSDGEFDFADDEYEFDEDEEEDK</sequence>